<name>A0A895YCP3_9ACTN</name>
<dbReference type="EMBL" id="CP070499">
    <property type="protein sequence ID" value="QSB15557.1"/>
    <property type="molecule type" value="Genomic_DNA"/>
</dbReference>
<feature type="transmembrane region" description="Helical" evidence="2">
    <location>
        <begin position="254"/>
        <end position="276"/>
    </location>
</feature>
<keyword evidence="2" id="KW-1133">Transmembrane helix</keyword>
<evidence type="ECO:0000313" key="3">
    <source>
        <dbReference type="EMBL" id="QSB15557.1"/>
    </source>
</evidence>
<feature type="compositionally biased region" description="Low complexity" evidence="1">
    <location>
        <begin position="293"/>
        <end position="323"/>
    </location>
</feature>
<feature type="compositionally biased region" description="Low complexity" evidence="1">
    <location>
        <begin position="566"/>
        <end position="605"/>
    </location>
</feature>
<feature type="transmembrane region" description="Helical" evidence="2">
    <location>
        <begin position="50"/>
        <end position="71"/>
    </location>
</feature>
<feature type="compositionally biased region" description="Basic and acidic residues" evidence="1">
    <location>
        <begin position="720"/>
        <end position="729"/>
    </location>
</feature>
<evidence type="ECO:0000313" key="4">
    <source>
        <dbReference type="Proteomes" id="UP000662857"/>
    </source>
</evidence>
<dbReference type="Proteomes" id="UP000662857">
    <property type="component" value="Chromosome"/>
</dbReference>
<feature type="transmembrane region" description="Helical" evidence="2">
    <location>
        <begin position="192"/>
        <end position="213"/>
    </location>
</feature>
<feature type="compositionally biased region" description="Low complexity" evidence="1">
    <location>
        <begin position="383"/>
        <end position="400"/>
    </location>
</feature>
<organism evidence="3 4">
    <name type="scientific">Natronosporangium hydrolyticum</name>
    <dbReference type="NCBI Taxonomy" id="2811111"/>
    <lineage>
        <taxon>Bacteria</taxon>
        <taxon>Bacillati</taxon>
        <taxon>Actinomycetota</taxon>
        <taxon>Actinomycetes</taxon>
        <taxon>Micromonosporales</taxon>
        <taxon>Micromonosporaceae</taxon>
        <taxon>Natronosporangium</taxon>
    </lineage>
</organism>
<gene>
    <name evidence="3" type="ORF">JQS43_04180</name>
</gene>
<feature type="compositionally biased region" description="Basic residues" evidence="1">
    <location>
        <begin position="730"/>
        <end position="740"/>
    </location>
</feature>
<protein>
    <submittedName>
        <fullName evidence="3">Uncharacterized protein</fullName>
    </submittedName>
</protein>
<feature type="region of interest" description="Disordered" evidence="1">
    <location>
        <begin position="286"/>
        <end position="740"/>
    </location>
</feature>
<dbReference type="AlphaFoldDB" id="A0A895YCP3"/>
<keyword evidence="4" id="KW-1185">Reference proteome</keyword>
<feature type="compositionally biased region" description="Pro residues" evidence="1">
    <location>
        <begin position="443"/>
        <end position="452"/>
    </location>
</feature>
<proteinExistence type="predicted"/>
<feature type="compositionally biased region" description="Basic residues" evidence="1">
    <location>
        <begin position="420"/>
        <end position="430"/>
    </location>
</feature>
<keyword evidence="2" id="KW-0472">Membrane</keyword>
<feature type="transmembrane region" description="Helical" evidence="2">
    <location>
        <begin position="83"/>
        <end position="101"/>
    </location>
</feature>
<feature type="transmembrane region" description="Helical" evidence="2">
    <location>
        <begin position="151"/>
        <end position="172"/>
    </location>
</feature>
<feature type="compositionally biased region" description="Low complexity" evidence="1">
    <location>
        <begin position="524"/>
        <end position="555"/>
    </location>
</feature>
<evidence type="ECO:0000256" key="2">
    <source>
        <dbReference type="SAM" id="Phobius"/>
    </source>
</evidence>
<dbReference type="RefSeq" id="WP_239677735.1">
    <property type="nucleotide sequence ID" value="NZ_CP070499.1"/>
</dbReference>
<feature type="compositionally biased region" description="Low complexity" evidence="1">
    <location>
        <begin position="688"/>
        <end position="698"/>
    </location>
</feature>
<sequence length="740" mass="74526">MRRWGRVLGTALGIGAVAGAGQLGLGYGLGLLRFQREFASDGLWSAQLTWVAWFAILATLAGAAAASSLANRYGAPLTLAGKAAAAVVAGVGATVVAPLASLPASGAELLGRPAASPALEATLTAALGALVGVVAAVVVLTIRLAAVSTTLMIGVVWLLALISTAPSLPASAQLPEVRLAVLELAAFGDAQRIIAILTPPLLALLICGGLAAAARTRGLPPLQTASATAAAPALLAATYLIGSPGADGGDLQTSPYAGALVGVATGLLTSLLVGIVRLPDRGNVTTTDSHTPAAADSLADADTTQTIPAADPAPPDGDATPTAPIWPPVADEPAAHPPTAADQDPWAPRAPQFDPPDWARFQVPDDPPTAASTPPAPAPPAPSDATSETAEFAAADQQPDPAVPVPVPDVADPPAGARQSRWRLGRRKRPAGSVSGTTTTPEPTSPAAPPAAEPDLAGWSIAEPTDAAVPTDAPGANSAGPALDDQPEAPPTVSAPVDPPTIAAPAEPPKRRRWLGRKRRAGDADPAATGADPVADPASPSEPADSASPSEPVADPTDDPLRSTQAAGAAEPWAEPATSAAPWAEPATPAAPWAEPATPAASRPANLPPEFAPQPPEPAATPPEPAPSPVPRPRTPWAERLAAISPSVPAPTNADPEPTGAAPAPADSGPEPVTVAGPDDEAEVDPQATPEAGEAAAPEPKRRRQRYDEEHIDWITSLAGKDEESEPAKVRRRLKRDRED</sequence>
<accession>A0A895YCP3</accession>
<feature type="compositionally biased region" description="Pro residues" evidence="1">
    <location>
        <begin position="606"/>
        <end position="634"/>
    </location>
</feature>
<feature type="transmembrane region" description="Helical" evidence="2">
    <location>
        <begin position="121"/>
        <end position="144"/>
    </location>
</feature>
<keyword evidence="2" id="KW-0812">Transmembrane</keyword>
<feature type="transmembrane region" description="Helical" evidence="2">
    <location>
        <begin position="225"/>
        <end position="242"/>
    </location>
</feature>
<dbReference type="KEGG" id="nhy:JQS43_04180"/>
<feature type="compositionally biased region" description="Basic residues" evidence="1">
    <location>
        <begin position="510"/>
        <end position="520"/>
    </location>
</feature>
<reference evidence="3" key="1">
    <citation type="submission" date="2021-02" db="EMBL/GenBank/DDBJ databases">
        <title>Natrosporangium hydrolyticum gen. nov., sp. nov, a haloalkaliphilic actinobacterium from a soda solonchak soil.</title>
        <authorList>
            <person name="Sorokin D.Y."/>
            <person name="Khijniak T.V."/>
            <person name="Zakharycheva A.P."/>
            <person name="Boueva O.V."/>
            <person name="Ariskina E.V."/>
            <person name="Hahnke R.L."/>
            <person name="Bunk B."/>
            <person name="Sproer C."/>
            <person name="Schumann P."/>
            <person name="Evtushenko L.I."/>
            <person name="Kublanov I.V."/>
        </authorList>
    </citation>
    <scope>NUCLEOTIDE SEQUENCE</scope>
    <source>
        <strain evidence="3">DSM 106523</strain>
    </source>
</reference>
<evidence type="ECO:0000256" key="1">
    <source>
        <dbReference type="SAM" id="MobiDB-lite"/>
    </source>
</evidence>